<dbReference type="InterPro" id="IPR051802">
    <property type="entry name" value="YfhM-like"/>
</dbReference>
<dbReference type="InterPro" id="IPR041246">
    <property type="entry name" value="Bact_MG10"/>
</dbReference>
<sequence length="1828" mass="204137">MNYRTLYLFAVLAFATLFSVSCSNEHKVPENDPAFTQYISAHTAGVISAYSSIQVHLQTEVNPGVEPGTLVEAEIFDFSPDIEGTTTWSASNIITFTPDAPLPPRTAYEATFNLGALLEVPSALKEYEFVFQSMERGYSFLNYQIAPYSNRDMIWNKLSGSIQSYDVSNIEELAEEISFQNAGDARVSFIQNGTDQSFTFNLDSVERKAEGYEIEAYHGDKQLMSMRVPSLGEFEVVNTSVVQSPRQEVTISFSDPLLSTQSVTGLFQLDGVDVSSVQIVGSVVKLYPSSRLTGDVKLEVFSGLKNVLGYSFPTNYTETISFQAKNPEIEFIDDGNIIPLDGKVNIPFKAVNVKAVDVRIYKVFADNVHQFMQVNDIRGSRELRRVARPIHQERVNLTGEGINYSEWTTFSIDLDKMIRRDPGALYRVELSLRREYSLYPCDDDEDVSTEVQMSEENWEYDESEYFYSDYDNHYYTPGYRYSERNNPCHVSYYTSRRSISKNVFATDIGMVVKGNNGEFTVLTNSLGTASPLASVKVEFFNYQGQLMGSSTTDQNGVAKLKVDGVAFLARASKGNQRAFLTLEPGRALNISNFEVGGSDVSDGIQAYLYGERGIWRPGDTIFLDAILNDVENPLPANHPITVTVRDVENKEIYRKVVQRGTQSLYSFQVITDRAAKTGTYSAVLEVGGKRFYKSLPVETVQPNRFDIKVSAENDIVPVINGKAVVNVDAEWLTGIPASGSAVTMQARVYRAYRPFEDFADYDFYNDIKSYPNPGTNNVYDGQLDDEGHVEAQLNLGSLSNSPGMLNLTLSSKVFEPSGRFSVNSKRLALSPFNHYVGVKMPETNTHGYLETNVKHTLNLARVDATGKPVSGRVKVSIYQVKWSWWWSAQRGNATYLNREYSTLITQGNADITNGKGSFDFTVKDDQWGRIFILVEDADGHSTSALGYVDWPWGRDRSGRRTEGESISSLSIQLDKEKYTVDEAATVTIPSSVGGRLLVTIEDGTEVLEEHFFETQEGSTTLKLKIKPNMAPNAYIYAMLLQPHAQTVNDLPIRMYGIMPLMVENPATHLNPVIDAPESIRPNSDYSITVKEESGAEMEYTLAVVDEGLLGISNFSTPNPWTYFYAKRALGVRTWDMYDYVAGAFGGQIAQMLAVGGDGALLPNNEQDADRFIPIVRHIGPFKLAAGKSQTHQLHMPNYIGNVRVMVVAANKKEAYGSASENIVVKQPLMVQLTMPRVLGPQESPKIPVTLFVMDESIRSVDVKLEVDGPLSVANRTQTVRFDGKGQKTIFFDGSVAEQLGLAHVKVTATSGREKSRDEIEIGVRSPILPQSREFLAVVENAPVNHSEEPFGLKGSNELTIEVSSLPSLNLGERLNYLIGYPHGCLEQTTSKSFAQLNLDKWVTVSTEQKAAIQMSVREGLMKLRRMQAPSGGFRYWPSRTAADPWGSTYAGHFLISAEMSGYTLPIGLKEGYLRYEKQMARTWNNIQYYSYNNDFNQAYRLYVLALAGEPELGAMNRLRNRSNLSTTAAHRLAAAFAIMGEKEVATELYRKTWAETSSRYYYYSYGSEARDLAFEIEALLEVGQKAEALRLARKLAESLSKGQPSTQTIAYGLHALSRVFNGQPDRLKATVVAGGKTYEINTTNVTEQIVLTDFDQTTNVTVTNHETGSIYVRYLRTGIPYYGEEQPAERRVNMKVTYLDPDNNPLDISKLVVGTPIIAEVEISRTSGSEEYNNMALTQIFPSGWEISNSRVVAISGTTSSHYDYQDIRDDRVMTYFNMQYSGTQVVRIELTASYPGRWYMPPCKVEAMYESTIEATNKGQWVEVISR</sequence>
<dbReference type="Pfam" id="PF01835">
    <property type="entry name" value="MG2"/>
    <property type="match status" value="1"/>
</dbReference>
<dbReference type="InterPro" id="IPR008930">
    <property type="entry name" value="Terpenoid_cyclase/PrenylTrfase"/>
</dbReference>
<dbReference type="PANTHER" id="PTHR40094">
    <property type="entry name" value="ALPHA-2-MACROGLOBULIN HOMOLOG"/>
    <property type="match status" value="1"/>
</dbReference>
<dbReference type="RefSeq" id="WP_151692630.1">
    <property type="nucleotide sequence ID" value="NZ_BMGX01000002.1"/>
</dbReference>
<name>A0A6L3ZIV7_9FLAO</name>
<evidence type="ECO:0000256" key="3">
    <source>
        <dbReference type="SAM" id="SignalP"/>
    </source>
</evidence>
<comment type="caution">
    <text evidence="6">The sequence shown here is derived from an EMBL/GenBank/DDBJ whole genome shotgun (WGS) entry which is preliminary data.</text>
</comment>
<dbReference type="InterPro" id="IPR002890">
    <property type="entry name" value="MG2"/>
</dbReference>
<dbReference type="InterPro" id="IPR001599">
    <property type="entry name" value="Macroglobln_a2"/>
</dbReference>
<evidence type="ECO:0000256" key="2">
    <source>
        <dbReference type="ARBA" id="ARBA00022729"/>
    </source>
</evidence>
<dbReference type="SMART" id="SM01359">
    <property type="entry name" value="A2M_N_2"/>
    <property type="match status" value="1"/>
</dbReference>
<dbReference type="GO" id="GO:0004866">
    <property type="term" value="F:endopeptidase inhibitor activity"/>
    <property type="evidence" value="ECO:0007669"/>
    <property type="project" value="InterPro"/>
</dbReference>
<feature type="chain" id="PRO_5026883786" description="Alpha-2-macroglobulin" evidence="3">
    <location>
        <begin position="24"/>
        <end position="1828"/>
    </location>
</feature>
<feature type="signal peptide" evidence="3">
    <location>
        <begin position="1"/>
        <end position="23"/>
    </location>
</feature>
<evidence type="ECO:0008006" key="8">
    <source>
        <dbReference type="Google" id="ProtNLM"/>
    </source>
</evidence>
<dbReference type="Gene3D" id="1.50.10.20">
    <property type="match status" value="1"/>
</dbReference>
<keyword evidence="7" id="KW-1185">Reference proteome</keyword>
<keyword evidence="2 3" id="KW-0732">Signal</keyword>
<dbReference type="InterPro" id="IPR021868">
    <property type="entry name" value="Alpha_2_Macroglob_MG3"/>
</dbReference>
<dbReference type="Pfam" id="PF00207">
    <property type="entry name" value="A2M"/>
    <property type="match status" value="1"/>
</dbReference>
<dbReference type="Pfam" id="PF07703">
    <property type="entry name" value="A2M_BRD"/>
    <property type="match status" value="1"/>
</dbReference>
<dbReference type="EMBL" id="WBVQ01000001">
    <property type="protein sequence ID" value="KAB2817942.1"/>
    <property type="molecule type" value="Genomic_DNA"/>
</dbReference>
<feature type="domain" description="Alpha-2-macroglobulin" evidence="5">
    <location>
        <begin position="1175"/>
        <end position="1264"/>
    </location>
</feature>
<dbReference type="Pfam" id="PF17962">
    <property type="entry name" value="bMG6"/>
    <property type="match status" value="1"/>
</dbReference>
<dbReference type="Gene3D" id="2.60.40.1930">
    <property type="match status" value="1"/>
</dbReference>
<evidence type="ECO:0000259" key="5">
    <source>
        <dbReference type="SMART" id="SM01360"/>
    </source>
</evidence>
<gene>
    <name evidence="6" type="ORF">F8C82_05935</name>
</gene>
<dbReference type="CDD" id="cd02891">
    <property type="entry name" value="A2M_like"/>
    <property type="match status" value="1"/>
</dbReference>
<evidence type="ECO:0000313" key="6">
    <source>
        <dbReference type="EMBL" id="KAB2817942.1"/>
    </source>
</evidence>
<protein>
    <recommendedName>
        <fullName evidence="8">Alpha-2-macroglobulin</fullName>
    </recommendedName>
</protein>
<proteinExistence type="inferred from homology"/>
<dbReference type="SMART" id="SM01419">
    <property type="entry name" value="Thiol-ester_cl"/>
    <property type="match status" value="1"/>
</dbReference>
<dbReference type="SMART" id="SM01360">
    <property type="entry name" value="A2M"/>
    <property type="match status" value="1"/>
</dbReference>
<evidence type="ECO:0000256" key="1">
    <source>
        <dbReference type="ARBA" id="ARBA00010556"/>
    </source>
</evidence>
<dbReference type="SUPFAM" id="SSF48239">
    <property type="entry name" value="Terpenoid cyclases/Protein prenyltransferases"/>
    <property type="match status" value="1"/>
</dbReference>
<dbReference type="InterPro" id="IPR047565">
    <property type="entry name" value="Alpha-macroglob_thiol-ester_cl"/>
</dbReference>
<organism evidence="6 7">
    <name type="scientific">Phaeocystidibacter marisrubri</name>
    <dbReference type="NCBI Taxonomy" id="1577780"/>
    <lineage>
        <taxon>Bacteria</taxon>
        <taxon>Pseudomonadati</taxon>
        <taxon>Bacteroidota</taxon>
        <taxon>Flavobacteriia</taxon>
        <taxon>Flavobacteriales</taxon>
        <taxon>Phaeocystidibacteraceae</taxon>
        <taxon>Phaeocystidibacter</taxon>
    </lineage>
</organism>
<dbReference type="InterPro" id="IPR011625">
    <property type="entry name" value="A2M_N_BRD"/>
</dbReference>
<dbReference type="Pfam" id="PF11974">
    <property type="entry name" value="bMG3"/>
    <property type="match status" value="1"/>
</dbReference>
<evidence type="ECO:0000313" key="7">
    <source>
        <dbReference type="Proteomes" id="UP000484164"/>
    </source>
</evidence>
<dbReference type="Pfam" id="PF17973">
    <property type="entry name" value="bMG10"/>
    <property type="match status" value="1"/>
</dbReference>
<dbReference type="Proteomes" id="UP000484164">
    <property type="component" value="Unassembled WGS sequence"/>
</dbReference>
<dbReference type="PANTHER" id="PTHR40094:SF1">
    <property type="entry name" value="UBIQUITIN DOMAIN-CONTAINING PROTEIN"/>
    <property type="match status" value="1"/>
</dbReference>
<dbReference type="Pfam" id="PF17972">
    <property type="entry name" value="bMG5"/>
    <property type="match status" value="1"/>
</dbReference>
<feature type="domain" description="Alpha-2-macroglobulin bait region" evidence="4">
    <location>
        <begin position="969"/>
        <end position="1111"/>
    </location>
</feature>
<dbReference type="InterPro" id="IPR041203">
    <property type="entry name" value="Bact_A2M_MG5"/>
</dbReference>
<dbReference type="OrthoDB" id="9767116at2"/>
<dbReference type="PROSITE" id="PS51257">
    <property type="entry name" value="PROKAR_LIPOPROTEIN"/>
    <property type="match status" value="1"/>
</dbReference>
<comment type="similarity">
    <text evidence="1">Belongs to the protease inhibitor I39 (alpha-2-macroglobulin) family. Bacterial alpha-2-macroglobulin subfamily.</text>
</comment>
<evidence type="ECO:0000259" key="4">
    <source>
        <dbReference type="SMART" id="SM01359"/>
    </source>
</evidence>
<dbReference type="InterPro" id="IPR041462">
    <property type="entry name" value="Bact_A2M_MG6"/>
</dbReference>
<accession>A0A6L3ZIV7</accession>
<reference evidence="6 7" key="1">
    <citation type="submission" date="2019-10" db="EMBL/GenBank/DDBJ databases">
        <title>Genome sequence of Phaeocystidibacter marisrubri JCM30614 (type strain).</title>
        <authorList>
            <person name="Bowman J.P."/>
        </authorList>
    </citation>
    <scope>NUCLEOTIDE SEQUENCE [LARGE SCALE GENOMIC DNA]</scope>
    <source>
        <strain evidence="6 7">JCM 30614</strain>
    </source>
</reference>